<feature type="region of interest" description="Disordered" evidence="3">
    <location>
        <begin position="18"/>
        <end position="37"/>
    </location>
</feature>
<dbReference type="Pfam" id="PF00089">
    <property type="entry name" value="Trypsin"/>
    <property type="match status" value="1"/>
</dbReference>
<dbReference type="Pfam" id="PF01549">
    <property type="entry name" value="ShK"/>
    <property type="match status" value="3"/>
</dbReference>
<dbReference type="InterPro" id="IPR024079">
    <property type="entry name" value="MetalloPept_cat_dom_sf"/>
</dbReference>
<dbReference type="Proteomes" id="UP000007875">
    <property type="component" value="Unassembled WGS sequence"/>
</dbReference>
<evidence type="ECO:0000313" key="7">
    <source>
        <dbReference type="Ensembl" id="ENSCSAVP00000003850.1"/>
    </source>
</evidence>
<keyword evidence="8" id="KW-1185">Reference proteome</keyword>
<feature type="domain" description="ShKT" evidence="6">
    <location>
        <begin position="234"/>
        <end position="269"/>
    </location>
</feature>
<dbReference type="InterPro" id="IPR003582">
    <property type="entry name" value="ShKT_dom"/>
</dbReference>
<evidence type="ECO:0000256" key="2">
    <source>
        <dbReference type="PROSITE-ProRule" id="PRU01005"/>
    </source>
</evidence>
<dbReference type="GeneTree" id="ENSGT00940000154856"/>
<evidence type="ECO:0000256" key="4">
    <source>
        <dbReference type="SAM" id="SignalP"/>
    </source>
</evidence>
<dbReference type="InterPro" id="IPR001254">
    <property type="entry name" value="Trypsin_dom"/>
</dbReference>
<dbReference type="SMART" id="SM00254">
    <property type="entry name" value="ShKT"/>
    <property type="match status" value="3"/>
</dbReference>
<feature type="domain" description="ShKT" evidence="6">
    <location>
        <begin position="282"/>
        <end position="317"/>
    </location>
</feature>
<keyword evidence="4" id="KW-0732">Signal</keyword>
<feature type="chain" id="PRO_5013334155" description="Peptidase S1 domain-containing protein" evidence="4">
    <location>
        <begin position="16"/>
        <end position="456"/>
    </location>
</feature>
<comment type="caution">
    <text evidence="2">Lacks conserved residue(s) required for the propagation of feature annotation.</text>
</comment>
<feature type="domain" description="ShKT" evidence="6">
    <location>
        <begin position="189"/>
        <end position="225"/>
    </location>
</feature>
<evidence type="ECO:0008006" key="9">
    <source>
        <dbReference type="Google" id="ProtNLM"/>
    </source>
</evidence>
<proteinExistence type="predicted"/>
<dbReference type="GO" id="GO:0004222">
    <property type="term" value="F:metalloendopeptidase activity"/>
    <property type="evidence" value="ECO:0007669"/>
    <property type="project" value="InterPro"/>
</dbReference>
<evidence type="ECO:0000259" key="6">
    <source>
        <dbReference type="PROSITE" id="PS51670"/>
    </source>
</evidence>
<feature type="signal peptide" evidence="4">
    <location>
        <begin position="1"/>
        <end position="15"/>
    </location>
</feature>
<dbReference type="PROSITE" id="PS51670">
    <property type="entry name" value="SHKT"/>
    <property type="match status" value="3"/>
</dbReference>
<dbReference type="InterPro" id="IPR009003">
    <property type="entry name" value="Peptidase_S1_PA"/>
</dbReference>
<accession>H2YEV2</accession>
<dbReference type="AlphaFoldDB" id="H2YEV2"/>
<dbReference type="SUPFAM" id="SSF50494">
    <property type="entry name" value="Trypsin-like serine proteases"/>
    <property type="match status" value="1"/>
</dbReference>
<reference evidence="7" key="3">
    <citation type="submission" date="2025-09" db="UniProtKB">
        <authorList>
            <consortium name="Ensembl"/>
        </authorList>
    </citation>
    <scope>IDENTIFICATION</scope>
</reference>
<organism evidence="7 8">
    <name type="scientific">Ciona savignyi</name>
    <name type="common">Pacific transparent sea squirt</name>
    <dbReference type="NCBI Taxonomy" id="51511"/>
    <lineage>
        <taxon>Eukaryota</taxon>
        <taxon>Metazoa</taxon>
        <taxon>Chordata</taxon>
        <taxon>Tunicata</taxon>
        <taxon>Ascidiacea</taxon>
        <taxon>Phlebobranchia</taxon>
        <taxon>Cionidae</taxon>
        <taxon>Ciona</taxon>
    </lineage>
</organism>
<dbReference type="InterPro" id="IPR018114">
    <property type="entry name" value="TRYPSIN_HIS"/>
</dbReference>
<evidence type="ECO:0000313" key="8">
    <source>
        <dbReference type="Proteomes" id="UP000007875"/>
    </source>
</evidence>
<name>H2YEV2_CIOSA</name>
<dbReference type="GO" id="GO:0006508">
    <property type="term" value="P:proteolysis"/>
    <property type="evidence" value="ECO:0007669"/>
    <property type="project" value="InterPro"/>
</dbReference>
<dbReference type="PANTHER" id="PTHR24252">
    <property type="entry name" value="ACROSIN-RELATED"/>
    <property type="match status" value="1"/>
</dbReference>
<feature type="compositionally biased region" description="Pro residues" evidence="3">
    <location>
        <begin position="23"/>
        <end position="35"/>
    </location>
</feature>
<evidence type="ECO:0000259" key="5">
    <source>
        <dbReference type="PROSITE" id="PS50240"/>
    </source>
</evidence>
<dbReference type="InterPro" id="IPR043504">
    <property type="entry name" value="Peptidase_S1_PA_chymotrypsin"/>
</dbReference>
<dbReference type="GO" id="GO:0004252">
    <property type="term" value="F:serine-type endopeptidase activity"/>
    <property type="evidence" value="ECO:0007669"/>
    <property type="project" value="InterPro"/>
</dbReference>
<feature type="domain" description="Peptidase S1" evidence="5">
    <location>
        <begin position="358"/>
        <end position="456"/>
    </location>
</feature>
<dbReference type="PANTHER" id="PTHR24252:SF7">
    <property type="entry name" value="HYALIN"/>
    <property type="match status" value="1"/>
</dbReference>
<dbReference type="Gene3D" id="3.40.390.10">
    <property type="entry name" value="Collagenase (Catalytic Domain)"/>
    <property type="match status" value="1"/>
</dbReference>
<protein>
    <recommendedName>
        <fullName evidence="9">Peptidase S1 domain-containing protein</fullName>
    </recommendedName>
</protein>
<dbReference type="PROSITE" id="PS50240">
    <property type="entry name" value="TRYPSIN_DOM"/>
    <property type="match status" value="1"/>
</dbReference>
<dbReference type="SUPFAM" id="SSF55486">
    <property type="entry name" value="Metalloproteases ('zincins'), catalytic domain"/>
    <property type="match status" value="1"/>
</dbReference>
<sequence length="456" mass="49951">MKVTVLLLLYYIVSAQGTRTSEPPAPQSNQPPPPLTEDELAMLSETGMLNRNGRNIEPKGDTRGCGKQCPLGYKVIDGKQTCECEHNGTYEGDMVIGINQYHAFATALGVECEDHKTRGASLRNEWPKQGSYVTVPYTISSFNSEQRQKINEAISEFHQRTCIRFAERNTETAPTTTTTIATTTTSGSCSDKNSNCNGWSKLNYCSTGNYVNYMRANCQLSCGICTGYTTTAACVDKQGSCNAWKQAGYCTGQYANYMATNCRASCTQCGGLVTTTTAPQQCEDKSTQYAAWAGQRYCTESYVNYMHINCRVSCGLCSGATTTNAATTTTRVAVASAYNGQCGVPFVSLDYRSATQRIIGGRVATYGSHPWLVSIRRLTDVNICGGTLISNRHIITAAHCFDGIRNPNIAQYFGFVGKYRRPINEVDAGQVHVTFSRILVHPLYNHVYPLTMTSLL</sequence>
<evidence type="ECO:0000256" key="1">
    <source>
        <dbReference type="ARBA" id="ARBA00023157"/>
    </source>
</evidence>
<reference evidence="7" key="2">
    <citation type="submission" date="2025-08" db="UniProtKB">
        <authorList>
            <consortium name="Ensembl"/>
        </authorList>
    </citation>
    <scope>IDENTIFICATION</scope>
</reference>
<dbReference type="Ensembl" id="ENSCSAVT00000003908.1">
    <property type="protein sequence ID" value="ENSCSAVP00000003850.1"/>
    <property type="gene ID" value="ENSCSAVG00000002275.1"/>
</dbReference>
<reference evidence="8" key="1">
    <citation type="submission" date="2003-08" db="EMBL/GenBank/DDBJ databases">
        <authorList>
            <person name="Birren B."/>
            <person name="Nusbaum C."/>
            <person name="Abebe A."/>
            <person name="Abouelleil A."/>
            <person name="Adekoya E."/>
            <person name="Ait-zahra M."/>
            <person name="Allen N."/>
            <person name="Allen T."/>
            <person name="An P."/>
            <person name="Anderson M."/>
            <person name="Anderson S."/>
            <person name="Arachchi H."/>
            <person name="Armbruster J."/>
            <person name="Bachantsang P."/>
            <person name="Baldwin J."/>
            <person name="Barry A."/>
            <person name="Bayul T."/>
            <person name="Blitshsteyn B."/>
            <person name="Bloom T."/>
            <person name="Blye J."/>
            <person name="Boguslavskiy L."/>
            <person name="Borowsky M."/>
            <person name="Boukhgalter B."/>
            <person name="Brunache A."/>
            <person name="Butler J."/>
            <person name="Calixte N."/>
            <person name="Calvo S."/>
            <person name="Camarata J."/>
            <person name="Campo K."/>
            <person name="Chang J."/>
            <person name="Cheshatsang Y."/>
            <person name="Citroen M."/>
            <person name="Collymore A."/>
            <person name="Considine T."/>
            <person name="Cook A."/>
            <person name="Cooke P."/>
            <person name="Corum B."/>
            <person name="Cuomo C."/>
            <person name="David R."/>
            <person name="Dawoe T."/>
            <person name="Degray S."/>
            <person name="Dodge S."/>
            <person name="Dooley K."/>
            <person name="Dorje P."/>
            <person name="Dorjee K."/>
            <person name="Dorris L."/>
            <person name="Duffey N."/>
            <person name="Dupes A."/>
            <person name="Elkins T."/>
            <person name="Engels R."/>
            <person name="Erickson J."/>
            <person name="Farina A."/>
            <person name="Faro S."/>
            <person name="Ferreira P."/>
            <person name="Fischer H."/>
            <person name="Fitzgerald M."/>
            <person name="Foley K."/>
            <person name="Gage D."/>
            <person name="Galagan J."/>
            <person name="Gearin G."/>
            <person name="Gnerre S."/>
            <person name="Gnirke A."/>
            <person name="Goyette A."/>
            <person name="Graham J."/>
            <person name="Grandbois E."/>
            <person name="Gyaltsen K."/>
            <person name="Hafez N."/>
            <person name="Hagopian D."/>
            <person name="Hagos B."/>
            <person name="Hall J."/>
            <person name="Hatcher B."/>
            <person name="Heller A."/>
            <person name="Higgins H."/>
            <person name="Honan T."/>
            <person name="Horn A."/>
            <person name="Houde N."/>
            <person name="Hughes L."/>
            <person name="Hulme W."/>
            <person name="Husby E."/>
            <person name="Iliev I."/>
            <person name="Jaffe D."/>
            <person name="Jones C."/>
            <person name="Kamal M."/>
            <person name="Kamat A."/>
            <person name="Kamvysselis M."/>
            <person name="Karlsson E."/>
            <person name="Kells C."/>
            <person name="Kieu A."/>
            <person name="Kisner P."/>
            <person name="Kodira C."/>
            <person name="Kulbokas E."/>
            <person name="Labutti K."/>
            <person name="Lama D."/>
            <person name="Landers T."/>
            <person name="Leger J."/>
            <person name="Levine S."/>
            <person name="Lewis D."/>
            <person name="Lewis T."/>
            <person name="Lindblad-toh K."/>
            <person name="Liu X."/>
            <person name="Lokyitsang T."/>
            <person name="Lokyitsang Y."/>
            <person name="Lucien O."/>
            <person name="Lui A."/>
            <person name="Ma L.J."/>
            <person name="Mabbitt R."/>
            <person name="Macdonald J."/>
            <person name="Maclean C."/>
            <person name="Major J."/>
            <person name="Manning J."/>
            <person name="Marabella R."/>
            <person name="Maru K."/>
            <person name="Matthews C."/>
            <person name="Mauceli E."/>
            <person name="Mccarthy M."/>
            <person name="Mcdonough S."/>
            <person name="Mcghee T."/>
            <person name="Meldrim J."/>
            <person name="Meneus L."/>
            <person name="Mesirov J."/>
            <person name="Mihalev A."/>
            <person name="Mihova T."/>
            <person name="Mikkelsen T."/>
            <person name="Mlenga V."/>
            <person name="Moru K."/>
            <person name="Mozes J."/>
            <person name="Mulrain L."/>
            <person name="Munson G."/>
            <person name="Naylor J."/>
            <person name="Newes C."/>
            <person name="Nguyen C."/>
            <person name="Nguyen N."/>
            <person name="Nguyen T."/>
            <person name="Nicol R."/>
            <person name="Nielsen C."/>
            <person name="Nizzari M."/>
            <person name="Norbu C."/>
            <person name="Norbu N."/>
            <person name="O'donnell P."/>
            <person name="Okoawo O."/>
            <person name="O'leary S."/>
            <person name="Omotosho B."/>
            <person name="O'neill K."/>
            <person name="Osman S."/>
            <person name="Parker S."/>
            <person name="Perrin D."/>
            <person name="Phunkhang P."/>
            <person name="Piqani B."/>
            <person name="Purcell S."/>
            <person name="Rachupka T."/>
            <person name="Ramasamy U."/>
            <person name="Rameau R."/>
            <person name="Ray V."/>
            <person name="Raymond C."/>
            <person name="Retta R."/>
            <person name="Richardson S."/>
            <person name="Rise C."/>
            <person name="Rodriguez J."/>
            <person name="Rogers J."/>
            <person name="Rogov P."/>
            <person name="Rutman M."/>
            <person name="Schupbach R."/>
            <person name="Seaman C."/>
            <person name="Settipalli S."/>
            <person name="Sharpe T."/>
            <person name="Sheridan J."/>
            <person name="Sherpa N."/>
            <person name="Shi J."/>
            <person name="Smirnov S."/>
            <person name="Smith C."/>
            <person name="Sougnez C."/>
            <person name="Spencer B."/>
            <person name="Stalker J."/>
            <person name="Stange-thomann N."/>
            <person name="Stavropoulos S."/>
            <person name="Stetson K."/>
            <person name="Stone C."/>
            <person name="Stone S."/>
            <person name="Stubbs M."/>
            <person name="Talamas J."/>
            <person name="Tchuinga P."/>
            <person name="Tenzing P."/>
            <person name="Tesfaye S."/>
            <person name="Theodore J."/>
            <person name="Thoulutsang Y."/>
            <person name="Topham K."/>
            <person name="Towey S."/>
            <person name="Tsamla T."/>
            <person name="Tsomo N."/>
            <person name="Vallee D."/>
            <person name="Vassiliev H."/>
            <person name="Venkataraman V."/>
            <person name="Vinson J."/>
            <person name="Vo A."/>
            <person name="Wade C."/>
            <person name="Wang S."/>
            <person name="Wangchuk T."/>
            <person name="Wangdi T."/>
            <person name="Whittaker C."/>
            <person name="Wilkinson J."/>
            <person name="Wu Y."/>
            <person name="Wyman D."/>
            <person name="Yadav S."/>
            <person name="Yang S."/>
            <person name="Yang X."/>
            <person name="Yeager S."/>
            <person name="Yee E."/>
            <person name="Young G."/>
            <person name="Zainoun J."/>
            <person name="Zembeck L."/>
            <person name="Zimmer A."/>
            <person name="Zody M."/>
            <person name="Lander E."/>
        </authorList>
    </citation>
    <scope>NUCLEOTIDE SEQUENCE [LARGE SCALE GENOMIC DNA]</scope>
</reference>
<keyword evidence="1" id="KW-1015">Disulfide bond</keyword>
<dbReference type="PROSITE" id="PS00134">
    <property type="entry name" value="TRYPSIN_HIS"/>
    <property type="match status" value="1"/>
</dbReference>
<dbReference type="Gene3D" id="2.40.10.10">
    <property type="entry name" value="Trypsin-like serine proteases"/>
    <property type="match status" value="1"/>
</dbReference>
<dbReference type="Gene3D" id="1.10.10.1940">
    <property type="match status" value="2"/>
</dbReference>
<evidence type="ECO:0000256" key="3">
    <source>
        <dbReference type="SAM" id="MobiDB-lite"/>
    </source>
</evidence>